<keyword evidence="1" id="KW-1133">Transmembrane helix</keyword>
<name>A0A5N7KK51_9PSED</name>
<dbReference type="Proteomes" id="UP000326112">
    <property type="component" value="Unassembled WGS sequence"/>
</dbReference>
<gene>
    <name evidence="2" type="ORF">F0169_08485</name>
</gene>
<evidence type="ECO:0000313" key="3">
    <source>
        <dbReference type="Proteomes" id="UP000326112"/>
    </source>
</evidence>
<proteinExistence type="predicted"/>
<evidence type="ECO:0000313" key="2">
    <source>
        <dbReference type="EMBL" id="MPR02115.1"/>
    </source>
</evidence>
<reference evidence="2 3" key="1">
    <citation type="journal article" date="2020" name="Int. J. Syst. Evol. Microbiol.">
        <title>Pseudomonas kitaguniensis sp. nov., a pathogen causing bacterial rot of Welsh onion in Japan.</title>
        <authorList>
            <person name="Sawada H."/>
            <person name="Fujikawa T."/>
            <person name="Nishiwaki Y."/>
            <person name="Horita H."/>
        </authorList>
    </citation>
    <scope>NUCLEOTIDE SEQUENCE [LARGE SCALE GENOMIC DNA]</scope>
    <source>
        <strain evidence="2 3">MAFF 212408</strain>
    </source>
</reference>
<keyword evidence="1" id="KW-0812">Transmembrane</keyword>
<accession>A0A5N7KK51</accession>
<feature type="transmembrane region" description="Helical" evidence="1">
    <location>
        <begin position="148"/>
        <end position="166"/>
    </location>
</feature>
<comment type="caution">
    <text evidence="2">The sequence shown here is derived from an EMBL/GenBank/DDBJ whole genome shotgun (WGS) entry which is preliminary data.</text>
</comment>
<organism evidence="2 3">
    <name type="scientific">Pseudomonas kitaguniensis</name>
    <dbReference type="NCBI Taxonomy" id="2607908"/>
    <lineage>
        <taxon>Bacteria</taxon>
        <taxon>Pseudomonadati</taxon>
        <taxon>Pseudomonadota</taxon>
        <taxon>Gammaproteobacteria</taxon>
        <taxon>Pseudomonadales</taxon>
        <taxon>Pseudomonadaceae</taxon>
        <taxon>Pseudomonas</taxon>
    </lineage>
</organism>
<protein>
    <submittedName>
        <fullName evidence="2">Permease</fullName>
    </submittedName>
</protein>
<dbReference type="EMBL" id="VUAZ01000042">
    <property type="protein sequence ID" value="MPR02115.1"/>
    <property type="molecule type" value="Genomic_DNA"/>
</dbReference>
<feature type="transmembrane region" description="Helical" evidence="1">
    <location>
        <begin position="124"/>
        <end position="142"/>
    </location>
</feature>
<sequence>MASTEMSRAETLDGQPLCTSAYSAEDVLMSWNAKAVSAPPRENMRVQFLLIAGATAMNLILTIIAWKNLPGYMPGLFAAYFFSYALTFVFILISRQKTVFSYTMTKYSVEVEYFLYYPKASAPFFKALAIFTMLLFVGAAIYTQSPAFLVGPAALALGSAKLLLGWKNESKYIKSSPWLEYNSVTIGTKRLMVVTHRTNPTVGFEARFPNKKLLDHYISAIKHLLPASAKYEEKSWNW</sequence>
<feature type="transmembrane region" description="Helical" evidence="1">
    <location>
        <begin position="72"/>
        <end position="93"/>
    </location>
</feature>
<reference evidence="2 3" key="2">
    <citation type="journal article" date="2023" name="Plant Pathol.">
        <title>Dismantling and reorganizing Pseudomonas marginalis sensu#lato.</title>
        <authorList>
            <person name="Sawada H."/>
            <person name="Fujikawa T."/>
            <person name="Satou M."/>
        </authorList>
    </citation>
    <scope>NUCLEOTIDE SEQUENCE [LARGE SCALE GENOMIC DNA]</scope>
    <source>
        <strain evidence="2 3">MAFF 212408</strain>
    </source>
</reference>
<evidence type="ECO:0000256" key="1">
    <source>
        <dbReference type="SAM" id="Phobius"/>
    </source>
</evidence>
<dbReference type="RefSeq" id="WP_152746231.1">
    <property type="nucleotide sequence ID" value="NZ_VUAZ01000042.1"/>
</dbReference>
<feature type="transmembrane region" description="Helical" evidence="1">
    <location>
        <begin position="48"/>
        <end position="66"/>
    </location>
</feature>
<keyword evidence="1" id="KW-0472">Membrane</keyword>
<keyword evidence="3" id="KW-1185">Reference proteome</keyword>